<organism evidence="2 3">
    <name type="scientific">Helicoverpa armigera</name>
    <name type="common">Cotton bollworm</name>
    <name type="synonym">Heliothis armigera</name>
    <dbReference type="NCBI Taxonomy" id="29058"/>
    <lineage>
        <taxon>Eukaryota</taxon>
        <taxon>Metazoa</taxon>
        <taxon>Ecdysozoa</taxon>
        <taxon>Arthropoda</taxon>
        <taxon>Hexapoda</taxon>
        <taxon>Insecta</taxon>
        <taxon>Pterygota</taxon>
        <taxon>Neoptera</taxon>
        <taxon>Endopterygota</taxon>
        <taxon>Lepidoptera</taxon>
        <taxon>Glossata</taxon>
        <taxon>Ditrysia</taxon>
        <taxon>Noctuoidea</taxon>
        <taxon>Noctuidae</taxon>
        <taxon>Heliothinae</taxon>
        <taxon>Helicoverpa</taxon>
    </lineage>
</organism>
<accession>A0A2W1BCK1</accession>
<proteinExistence type="predicted"/>
<dbReference type="EMBL" id="KZ150214">
    <property type="protein sequence ID" value="PZC72141.1"/>
    <property type="molecule type" value="Genomic_DNA"/>
</dbReference>
<dbReference type="AlphaFoldDB" id="A0A2W1BCK1"/>
<name>A0A2W1BCK1_HELAM</name>
<dbReference type="Proteomes" id="UP000249218">
    <property type="component" value="Unassembled WGS sequence"/>
</dbReference>
<keyword evidence="1" id="KW-1133">Transmembrane helix</keyword>
<reference evidence="2 3" key="1">
    <citation type="journal article" date="2017" name="BMC Biol.">
        <title>Genomic innovations, transcriptional plasticity and gene loss underlying the evolution and divergence of two highly polyphagous and invasive Helicoverpa pest species.</title>
        <authorList>
            <person name="Pearce S.L."/>
            <person name="Clarke D.F."/>
            <person name="East P.D."/>
            <person name="Elfekih S."/>
            <person name="Gordon K.H."/>
            <person name="Jermiin L.S."/>
            <person name="McGaughran A."/>
            <person name="Oakeshott J.G."/>
            <person name="Papanikolaou A."/>
            <person name="Perera O.P."/>
            <person name="Rane R.V."/>
            <person name="Richards S."/>
            <person name="Tay W.T."/>
            <person name="Walsh T.K."/>
            <person name="Anderson A."/>
            <person name="Anderson C.J."/>
            <person name="Asgari S."/>
            <person name="Board P.G."/>
            <person name="Bretschneider A."/>
            <person name="Campbell P.M."/>
            <person name="Chertemps T."/>
            <person name="Christeller J.T."/>
            <person name="Coppin C.W."/>
            <person name="Downes S.J."/>
            <person name="Duan G."/>
            <person name="Farnsworth C.A."/>
            <person name="Good R.T."/>
            <person name="Han L.B."/>
            <person name="Han Y.C."/>
            <person name="Hatje K."/>
            <person name="Horne I."/>
            <person name="Huang Y.P."/>
            <person name="Hughes D.S."/>
            <person name="Jacquin-Joly E."/>
            <person name="James W."/>
            <person name="Jhangiani S."/>
            <person name="Kollmar M."/>
            <person name="Kuwar S.S."/>
            <person name="Li S."/>
            <person name="Liu N.Y."/>
            <person name="Maibeche M.T."/>
            <person name="Miller J.R."/>
            <person name="Montagne N."/>
            <person name="Perry T."/>
            <person name="Qu J."/>
            <person name="Song S.V."/>
            <person name="Sutton G.G."/>
            <person name="Vogel H."/>
            <person name="Walenz B.P."/>
            <person name="Xu W."/>
            <person name="Zhang H.J."/>
            <person name="Zou Z."/>
            <person name="Batterham P."/>
            <person name="Edwards O.R."/>
            <person name="Feyereisen R."/>
            <person name="Gibbs R.A."/>
            <person name="Heckel D.G."/>
            <person name="McGrath A."/>
            <person name="Robin C."/>
            <person name="Scherer S.E."/>
            <person name="Worley K.C."/>
            <person name="Wu Y.D."/>
        </authorList>
    </citation>
    <scope>NUCLEOTIDE SEQUENCE [LARGE SCALE GENOMIC DNA]</scope>
    <source>
        <strain evidence="2">Harm_GR_Male_#8</strain>
        <tissue evidence="2">Whole organism</tissue>
    </source>
</reference>
<feature type="transmembrane region" description="Helical" evidence="1">
    <location>
        <begin position="36"/>
        <end position="57"/>
    </location>
</feature>
<protein>
    <submittedName>
        <fullName evidence="2">Uncharacterized protein</fullName>
    </submittedName>
</protein>
<sequence length="79" mass="8747">MSLSSVSSLVTFGVAAWPPPGPLPASFQFHHQGSNFAVFLILFALCMMEVVVLRIITEEQAREQGSRSVTSMWFDLDDD</sequence>
<gene>
    <name evidence="2" type="primary">HaOG211819</name>
    <name evidence="2" type="ORF">B5X24_HaOG211819</name>
</gene>
<evidence type="ECO:0000256" key="1">
    <source>
        <dbReference type="SAM" id="Phobius"/>
    </source>
</evidence>
<keyword evidence="3" id="KW-1185">Reference proteome</keyword>
<evidence type="ECO:0000313" key="3">
    <source>
        <dbReference type="Proteomes" id="UP000249218"/>
    </source>
</evidence>
<evidence type="ECO:0000313" key="2">
    <source>
        <dbReference type="EMBL" id="PZC72141.1"/>
    </source>
</evidence>
<keyword evidence="1" id="KW-0812">Transmembrane</keyword>
<keyword evidence="1" id="KW-0472">Membrane</keyword>